<name>A0ABY8U466_TETOB</name>
<dbReference type="Proteomes" id="UP001244341">
    <property type="component" value="Chromosome 5b"/>
</dbReference>
<feature type="region of interest" description="Disordered" evidence="1">
    <location>
        <begin position="374"/>
        <end position="394"/>
    </location>
</feature>
<evidence type="ECO:0000313" key="3">
    <source>
        <dbReference type="EMBL" id="WIA14448.1"/>
    </source>
</evidence>
<keyword evidence="4" id="KW-1185">Reference proteome</keyword>
<sequence>MAAAAAGATLDRNAALNPLDAAEVPHPMSKRWVPYKHSSGMAIYLHQNITQGDDFVGGEFMVSSTVRGSPQQCLAALTHSSSSTSILGPAAAVQVLSRNGDAQVLHLQLPPPVCSSLCSSLCSSHAWLGPEPQHSSSSSGSGSGGSSGSGSLCLGAQLWRPVLLDVAGGYTISGLGGCEDDASPESLVTCILKVDLGGWLSQQGPAGWLYSPALALGVVEALLEQLLGSVGLVKAEVEAQRFASYSPAVPEEALVGLDGGGQQLTGLCNRAVWSELHAPGTPSLFKVRGPNYLADRGKVPAGQRAYCLLAVDLVTTPTAVQHVARFLPSVRRCRAASCFVFNMMVPAADSVLNLVMTFGSSSHWQQLAVASRSSSSSTGSADTGTGINGGSDAGSSSGSWASGSGIRACTCSSSSSSSSSSGSGIRACTCSSSSSSSGACQWSGLDHVLYRFIHASDTERSSILKMIPHIEVGSWVVKQAVGTTPFIVGRKLATTYHLTDRYMEVDIDVTTCKTAGYIVQSIRGVTTSMVVDLAFLLEGQRPAELPEQLMGAVRFTHLDMAAAVPLDISREVPPWPQPWEQLQS</sequence>
<dbReference type="EMBL" id="CP126212">
    <property type="protein sequence ID" value="WIA14448.1"/>
    <property type="molecule type" value="Genomic_DNA"/>
</dbReference>
<feature type="compositionally biased region" description="Low complexity" evidence="1">
    <location>
        <begin position="374"/>
        <end position="385"/>
    </location>
</feature>
<dbReference type="PANTHER" id="PTHR12136">
    <property type="entry name" value="ENHANCED DISEASE RESISTANCE-RELATED"/>
    <property type="match status" value="1"/>
</dbReference>
<dbReference type="InterPro" id="IPR009769">
    <property type="entry name" value="EDR2_C"/>
</dbReference>
<reference evidence="3 4" key="1">
    <citation type="submission" date="2023-05" db="EMBL/GenBank/DDBJ databases">
        <title>A 100% complete, gapless, phased diploid assembly of the Scenedesmus obliquus UTEX 3031 genome.</title>
        <authorList>
            <person name="Biondi T.C."/>
            <person name="Hanschen E.R."/>
            <person name="Kwon T."/>
            <person name="Eng W."/>
            <person name="Kruse C.P.S."/>
            <person name="Koehler S.I."/>
            <person name="Kunde Y."/>
            <person name="Gleasner C.D."/>
            <person name="You Mak K.T."/>
            <person name="Polle J."/>
            <person name="Hovde B.T."/>
            <person name="Starkenburg S.R."/>
        </authorList>
    </citation>
    <scope>NUCLEOTIDE SEQUENCE [LARGE SCALE GENOMIC DNA]</scope>
    <source>
        <strain evidence="3 4">DOE0152z</strain>
    </source>
</reference>
<organism evidence="3 4">
    <name type="scientific">Tetradesmus obliquus</name>
    <name type="common">Green alga</name>
    <name type="synonym">Acutodesmus obliquus</name>
    <dbReference type="NCBI Taxonomy" id="3088"/>
    <lineage>
        <taxon>Eukaryota</taxon>
        <taxon>Viridiplantae</taxon>
        <taxon>Chlorophyta</taxon>
        <taxon>core chlorophytes</taxon>
        <taxon>Chlorophyceae</taxon>
        <taxon>CS clade</taxon>
        <taxon>Sphaeropleales</taxon>
        <taxon>Scenedesmaceae</taxon>
        <taxon>Tetradesmus</taxon>
    </lineage>
</organism>
<evidence type="ECO:0000256" key="1">
    <source>
        <dbReference type="SAM" id="MobiDB-lite"/>
    </source>
</evidence>
<feature type="domain" description="Protein ENHANCED DISEASE RESISTANCE 2 C-terminal" evidence="2">
    <location>
        <begin position="280"/>
        <end position="559"/>
    </location>
</feature>
<evidence type="ECO:0000313" key="4">
    <source>
        <dbReference type="Proteomes" id="UP001244341"/>
    </source>
</evidence>
<accession>A0ABY8U466</accession>
<proteinExistence type="predicted"/>
<protein>
    <recommendedName>
        <fullName evidence="2">Protein ENHANCED DISEASE RESISTANCE 2 C-terminal domain-containing protein</fullName>
    </recommendedName>
</protein>
<dbReference type="PANTHER" id="PTHR12136:SF41">
    <property type="entry name" value="PLECKSTRIN HOMOLOGY (PH) AND LIPID-BINDING START DOMAINS-CONTAINING PROTEIN"/>
    <property type="match status" value="1"/>
</dbReference>
<dbReference type="InterPro" id="IPR045096">
    <property type="entry name" value="EDR2-like"/>
</dbReference>
<gene>
    <name evidence="3" type="ORF">OEZ85_002973</name>
</gene>
<evidence type="ECO:0000259" key="2">
    <source>
        <dbReference type="Pfam" id="PF07059"/>
    </source>
</evidence>
<dbReference type="Pfam" id="PF07059">
    <property type="entry name" value="EDR2_C"/>
    <property type="match status" value="1"/>
</dbReference>